<keyword evidence="2" id="KW-1185">Reference proteome</keyword>
<name>A0ABT2M3Q3_9FIRM</name>
<organism evidence="1 2">
    <name type="scientific">Eubacterium album</name>
    <dbReference type="NCBI Taxonomy" id="2978477"/>
    <lineage>
        <taxon>Bacteria</taxon>
        <taxon>Bacillati</taxon>
        <taxon>Bacillota</taxon>
        <taxon>Clostridia</taxon>
        <taxon>Eubacteriales</taxon>
        <taxon>Eubacteriaceae</taxon>
        <taxon>Eubacterium</taxon>
    </lineage>
</organism>
<dbReference type="RefSeq" id="WP_260979063.1">
    <property type="nucleotide sequence ID" value="NZ_JAODBU010000013.1"/>
</dbReference>
<comment type="caution">
    <text evidence="1">The sequence shown here is derived from an EMBL/GenBank/DDBJ whole genome shotgun (WGS) entry which is preliminary data.</text>
</comment>
<evidence type="ECO:0000313" key="2">
    <source>
        <dbReference type="Proteomes" id="UP001431199"/>
    </source>
</evidence>
<sequence>MKKRYVVAIVIVILLVALAVFGITRGKVFDKSSDTKNNHTTNEHELLPEVDAYYGSEKIASILGYKTEVGSNYIRDNIVPVESSRVIPVKIINNGRTIVGMKYEVRSTEDSRLIDNGEAKQTENTEKTTLYEINASAILQSGQEYQLVLTLETNNNENIYYYTRVMVMNDSFVDGQIAFAKQFSSSTLGQDTELNIATYLEPDEDLKNDDLGYTTLSSSYKMLQWSEMKPELQGKVNVSAKEFCIKDSGEAGTYTLEYQVKASNAEGVEETYNVSETIVVWTFSGQNYVLNYNREINQVWEANDNNVGKAFIDLGIQNQKTIDVAESENGQYIGFEINGDVYTMDLTSNGMKKLFALDAKSVSENRMTKAKMIQTDDKGNANFLVYGYSPSNEHLGENGISVFHYDKENNESKELLFIPFSQPAEMIDKQIHKLCYVNDGTIYFMLDNSLYYVNIGTKESGKIVENMPDGSYAINQSKTAIAYNTDLTTMNSDSITVIDLTTGKEKKLTGENGEKLSACGYTGNNLIYGITKPENVSDSMRIDTLKIIDKDYNEITSYSSDNTVITGVEITDTIINMKREKKGKAISDDQLIDNTEKLETKTKSSYFADTLKLKELAISFVNQLSGKNELKVEEASIKYKKSTEVNTIIKPAAQDQYFVYAGGNLFGIYYNQNEAETVAKTNKGLVTDYNGQKIWTFEENYE</sequence>
<accession>A0ABT2M3Q3</accession>
<gene>
    <name evidence="1" type="ORF">N5B56_12015</name>
</gene>
<proteinExistence type="predicted"/>
<dbReference type="InterPro" id="IPR011044">
    <property type="entry name" value="Quino_amine_DH_bsu"/>
</dbReference>
<dbReference type="Proteomes" id="UP001431199">
    <property type="component" value="Unassembled WGS sequence"/>
</dbReference>
<evidence type="ECO:0000313" key="1">
    <source>
        <dbReference type="EMBL" id="MCT7399798.1"/>
    </source>
</evidence>
<reference evidence="1" key="1">
    <citation type="submission" date="2022-09" db="EMBL/GenBank/DDBJ databases">
        <title>Eubacterium sp. LFL-14 isolated from human feces.</title>
        <authorList>
            <person name="Liu F."/>
        </authorList>
    </citation>
    <scope>NUCLEOTIDE SEQUENCE</scope>
    <source>
        <strain evidence="1">LFL-14</strain>
    </source>
</reference>
<dbReference type="SUPFAM" id="SSF50969">
    <property type="entry name" value="YVTN repeat-like/Quinoprotein amine dehydrogenase"/>
    <property type="match status" value="1"/>
</dbReference>
<protein>
    <recommendedName>
        <fullName evidence="3">DUF5050 domain-containing protein</fullName>
    </recommendedName>
</protein>
<dbReference type="EMBL" id="JAODBU010000013">
    <property type="protein sequence ID" value="MCT7399798.1"/>
    <property type="molecule type" value="Genomic_DNA"/>
</dbReference>
<evidence type="ECO:0008006" key="3">
    <source>
        <dbReference type="Google" id="ProtNLM"/>
    </source>
</evidence>